<dbReference type="AlphaFoldDB" id="A0A0F9QAF9"/>
<protein>
    <submittedName>
        <fullName evidence="1">Uncharacterized protein</fullName>
    </submittedName>
</protein>
<gene>
    <name evidence="1" type="ORF">LCGC14_0742570</name>
</gene>
<organism evidence="1">
    <name type="scientific">marine sediment metagenome</name>
    <dbReference type="NCBI Taxonomy" id="412755"/>
    <lineage>
        <taxon>unclassified sequences</taxon>
        <taxon>metagenomes</taxon>
        <taxon>ecological metagenomes</taxon>
    </lineage>
</organism>
<proteinExistence type="predicted"/>
<reference evidence="1" key="1">
    <citation type="journal article" date="2015" name="Nature">
        <title>Complex archaea that bridge the gap between prokaryotes and eukaryotes.</title>
        <authorList>
            <person name="Spang A."/>
            <person name="Saw J.H."/>
            <person name="Jorgensen S.L."/>
            <person name="Zaremba-Niedzwiedzka K."/>
            <person name="Martijn J."/>
            <person name="Lind A.E."/>
            <person name="van Eijk R."/>
            <person name="Schleper C."/>
            <person name="Guy L."/>
            <person name="Ettema T.J."/>
        </authorList>
    </citation>
    <scope>NUCLEOTIDE SEQUENCE</scope>
</reference>
<name>A0A0F9QAF9_9ZZZZ</name>
<evidence type="ECO:0000313" key="1">
    <source>
        <dbReference type="EMBL" id="KKN39509.1"/>
    </source>
</evidence>
<accession>A0A0F9QAF9</accession>
<sequence>MRSELMEHIWSNRLELTEAHSVSHLGRILNSLLAAPLTRFVLHGRDDHFAPFAMYAGEEIIPGATVADVMEQEFGLDLSEDAIILVETRSPAGSDQISPEQLGQSIGNIIVSLASFEQKSALMGAAFTDDDWAVRSLGYTGNRFGKPSLHIH</sequence>
<comment type="caution">
    <text evidence="1">The sequence shown here is derived from an EMBL/GenBank/DDBJ whole genome shotgun (WGS) entry which is preliminary data.</text>
</comment>
<dbReference type="EMBL" id="LAZR01001759">
    <property type="protein sequence ID" value="KKN39509.1"/>
    <property type="molecule type" value="Genomic_DNA"/>
</dbReference>